<dbReference type="RefSeq" id="WP_146522279.1">
    <property type="nucleotide sequence ID" value="NZ_CP151726.1"/>
</dbReference>
<dbReference type="InterPro" id="IPR051338">
    <property type="entry name" value="NodU/CmcH_Carbamoyltrnsfr"/>
</dbReference>
<evidence type="ECO:0000313" key="5">
    <source>
        <dbReference type="Proteomes" id="UP000320176"/>
    </source>
</evidence>
<dbReference type="InterPro" id="IPR003696">
    <property type="entry name" value="Carbtransf_dom"/>
</dbReference>
<evidence type="ECO:0000259" key="2">
    <source>
        <dbReference type="Pfam" id="PF02543"/>
    </source>
</evidence>
<evidence type="ECO:0000313" key="4">
    <source>
        <dbReference type="EMBL" id="TWT94406.1"/>
    </source>
</evidence>
<feature type="domain" description="Carbamoyltransferase C-terminal" evidence="3">
    <location>
        <begin position="404"/>
        <end position="596"/>
    </location>
</feature>
<evidence type="ECO:0000259" key="3">
    <source>
        <dbReference type="Pfam" id="PF16861"/>
    </source>
</evidence>
<organism evidence="4 5">
    <name type="scientific">Stieleria varia</name>
    <dbReference type="NCBI Taxonomy" id="2528005"/>
    <lineage>
        <taxon>Bacteria</taxon>
        <taxon>Pseudomonadati</taxon>
        <taxon>Planctomycetota</taxon>
        <taxon>Planctomycetia</taxon>
        <taxon>Pirellulales</taxon>
        <taxon>Pirellulaceae</taxon>
        <taxon>Stieleria</taxon>
    </lineage>
</organism>
<dbReference type="GO" id="GO:0016740">
    <property type="term" value="F:transferase activity"/>
    <property type="evidence" value="ECO:0007669"/>
    <property type="project" value="UniProtKB-KW"/>
</dbReference>
<evidence type="ECO:0000256" key="1">
    <source>
        <dbReference type="ARBA" id="ARBA00006129"/>
    </source>
</evidence>
<gene>
    <name evidence="4" type="primary">novN_3</name>
    <name evidence="4" type="ORF">Pla52n_52270</name>
</gene>
<dbReference type="AlphaFoldDB" id="A0A5C6A4P2"/>
<comment type="caution">
    <text evidence="4">The sequence shown here is derived from an EMBL/GenBank/DDBJ whole genome shotgun (WGS) entry which is preliminary data.</text>
</comment>
<reference evidence="4 5" key="1">
    <citation type="submission" date="2019-02" db="EMBL/GenBank/DDBJ databases">
        <title>Deep-cultivation of Planctomycetes and their phenomic and genomic characterization uncovers novel biology.</title>
        <authorList>
            <person name="Wiegand S."/>
            <person name="Jogler M."/>
            <person name="Boedeker C."/>
            <person name="Pinto D."/>
            <person name="Vollmers J."/>
            <person name="Rivas-Marin E."/>
            <person name="Kohn T."/>
            <person name="Peeters S.H."/>
            <person name="Heuer A."/>
            <person name="Rast P."/>
            <person name="Oberbeckmann S."/>
            <person name="Bunk B."/>
            <person name="Jeske O."/>
            <person name="Meyerdierks A."/>
            <person name="Storesund J.E."/>
            <person name="Kallscheuer N."/>
            <person name="Luecker S."/>
            <person name="Lage O.M."/>
            <person name="Pohl T."/>
            <person name="Merkel B.J."/>
            <person name="Hornburger P."/>
            <person name="Mueller R.-W."/>
            <person name="Bruemmer F."/>
            <person name="Labrenz M."/>
            <person name="Spormann A.M."/>
            <person name="Op Den Camp H."/>
            <person name="Overmann J."/>
            <person name="Amann R."/>
            <person name="Jetten M.S.M."/>
            <person name="Mascher T."/>
            <person name="Medema M.H."/>
            <person name="Devos D.P."/>
            <person name="Kaster A.-K."/>
            <person name="Ovreas L."/>
            <person name="Rohde M."/>
            <person name="Galperin M.Y."/>
            <person name="Jogler C."/>
        </authorList>
    </citation>
    <scope>NUCLEOTIDE SEQUENCE [LARGE SCALE GENOMIC DNA]</scope>
    <source>
        <strain evidence="4 5">Pla52n</strain>
    </source>
</reference>
<dbReference type="PANTHER" id="PTHR34847:SF1">
    <property type="entry name" value="NODULATION PROTEIN U"/>
    <property type="match status" value="1"/>
</dbReference>
<protein>
    <submittedName>
        <fullName evidence="4">Decarbamoylnovobiocin carbamoyltransferase</fullName>
        <ecNumber evidence="4">2.1.3.12</ecNumber>
    </submittedName>
</protein>
<name>A0A5C6A4P2_9BACT</name>
<dbReference type="Pfam" id="PF16861">
    <property type="entry name" value="Carbam_trans_C"/>
    <property type="match status" value="1"/>
</dbReference>
<dbReference type="PANTHER" id="PTHR34847">
    <property type="entry name" value="NODULATION PROTEIN U"/>
    <property type="match status" value="1"/>
</dbReference>
<dbReference type="SUPFAM" id="SSF53067">
    <property type="entry name" value="Actin-like ATPase domain"/>
    <property type="match status" value="1"/>
</dbReference>
<feature type="domain" description="Carbamoyltransferase" evidence="2">
    <location>
        <begin position="4"/>
        <end position="342"/>
    </location>
</feature>
<comment type="similarity">
    <text evidence="1">Belongs to the NodU/CmcH family.</text>
</comment>
<dbReference type="Pfam" id="PF02543">
    <property type="entry name" value="Carbam_trans_N"/>
    <property type="match status" value="1"/>
</dbReference>
<dbReference type="InterPro" id="IPR043129">
    <property type="entry name" value="ATPase_NBD"/>
</dbReference>
<dbReference type="InterPro" id="IPR031730">
    <property type="entry name" value="Carbam_trans_C"/>
</dbReference>
<dbReference type="Gene3D" id="3.90.870.20">
    <property type="entry name" value="Carbamoyltransferase, C-terminal domain"/>
    <property type="match status" value="1"/>
</dbReference>
<keyword evidence="5" id="KW-1185">Reference proteome</keyword>
<proteinExistence type="inferred from homology"/>
<dbReference type="CDD" id="cd24098">
    <property type="entry name" value="ASKHA_NBD_TobZ_N"/>
    <property type="match status" value="1"/>
</dbReference>
<dbReference type="Proteomes" id="UP000320176">
    <property type="component" value="Unassembled WGS sequence"/>
</dbReference>
<sequence length="617" mass="68977">MTAILGISAFYHDSAAALVVDGEIIAAAQEERFTRKKHDAGFPKHAIDYCLAEAGLSIEQLDHVGFYEKPLLKFERLLETYLSYAPAGLRSFAKAMPQWIGQKLHLRREIRRGLSDRYRGRFAFCEHHESHAASAFFPSPFDEAAILTLDGVGEWTTTSLGVGLGHRIELTDEIRFPHSLGLLYSAFTHYCGFRVNSGEYKLMGLAPYGSPQYSDLILRHLIEVREDGSFQLDLRYFNYCQGLTMTSSRFHQLFGRGPRKPEMPISQLDMDLAASVQEVTEQVVLKSAIHLHEKTKQRNLCMAGGVALNCVANGRLLREGPFENIWIQPAAGDAGGALGIALLIWHQLLGQPRPHLNSTSQLDRQHGSLLGPRFTESDILQSLDEHQAIYTRYDDAERLAGDVAQLLADGNVVGRVSGRMEFGPRALGNRSILGDPRSDEMQSVMNQKIKFRESFRPFAPVVLADHAADYFDIPHGHDSPYMLLVFNVAKSKWVESMSGMTETDGGLQRVNEVRSTIPAVTHVDHSARVQTVDAVRNPDFERLLRAFYDRTGCPVLINTSFNVRGEPIVCTPADAYRCFMATNMDVLVLENVVLKKAGQPRAAEYQAEEHLSQFELD</sequence>
<accession>A0A5C6A4P2</accession>
<dbReference type="EMBL" id="SJPN01000007">
    <property type="protein sequence ID" value="TWT94406.1"/>
    <property type="molecule type" value="Genomic_DNA"/>
</dbReference>
<dbReference type="InterPro" id="IPR038152">
    <property type="entry name" value="Carbam_trans_C_sf"/>
</dbReference>
<keyword evidence="4" id="KW-0808">Transferase</keyword>
<dbReference type="Gene3D" id="3.30.420.40">
    <property type="match status" value="2"/>
</dbReference>
<dbReference type="OrthoDB" id="9780777at2"/>
<dbReference type="EC" id="2.1.3.12" evidence="4"/>